<evidence type="ECO:0000313" key="3">
    <source>
        <dbReference type="Proteomes" id="UP001383192"/>
    </source>
</evidence>
<name>A0AAW0D6X3_9AGAR</name>
<dbReference type="Gene3D" id="3.40.198.10">
    <property type="entry name" value="Delta-endotoxin CytB-like"/>
    <property type="match status" value="1"/>
</dbReference>
<dbReference type="Proteomes" id="UP001383192">
    <property type="component" value="Unassembled WGS sequence"/>
</dbReference>
<organism evidence="2 3">
    <name type="scientific">Paramarasmius palmivorus</name>
    <dbReference type="NCBI Taxonomy" id="297713"/>
    <lineage>
        <taxon>Eukaryota</taxon>
        <taxon>Fungi</taxon>
        <taxon>Dikarya</taxon>
        <taxon>Basidiomycota</taxon>
        <taxon>Agaricomycotina</taxon>
        <taxon>Agaricomycetes</taxon>
        <taxon>Agaricomycetidae</taxon>
        <taxon>Agaricales</taxon>
        <taxon>Marasmiineae</taxon>
        <taxon>Marasmiaceae</taxon>
        <taxon>Paramarasmius</taxon>
    </lineage>
</organism>
<protein>
    <recommendedName>
        <fullName evidence="4">Volvatoxin A2</fullName>
    </recommendedName>
</protein>
<evidence type="ECO:0000256" key="1">
    <source>
        <dbReference type="ARBA" id="ARBA00022969"/>
    </source>
</evidence>
<keyword evidence="1" id="KW-0749">Sporulation</keyword>
<gene>
    <name evidence="2" type="ORF">VNI00_006491</name>
</gene>
<evidence type="ECO:0000313" key="2">
    <source>
        <dbReference type="EMBL" id="KAK7047260.1"/>
    </source>
</evidence>
<dbReference type="InterPro" id="IPR001615">
    <property type="entry name" value="Endotoxin_CytB"/>
</dbReference>
<sequence>MSNELTYFHEVFKLPEDLVHSARQVTSFATRFVDTNQPKSFQWQKFLDGINSYKGDELAMDKFQSNTINQQNATVSTMVDKIVDYLRAVFGVTLSDDVIGELSANIEKTFTDLKTSQTHGWANSSKSSSSRNSWQYRLHFAFPNPDLPNYFYSVLATINVEADIEEESSWWGLRSHTQKNFSAAIDAMELIVQKGFEDPVQSTA</sequence>
<dbReference type="EMBL" id="JAYKXP010000020">
    <property type="protein sequence ID" value="KAK7047260.1"/>
    <property type="molecule type" value="Genomic_DNA"/>
</dbReference>
<dbReference type="AlphaFoldDB" id="A0AAW0D6X3"/>
<comment type="caution">
    <text evidence="2">The sequence shown here is derived from an EMBL/GenBank/DDBJ whole genome shotgun (WGS) entry which is preliminary data.</text>
</comment>
<evidence type="ECO:0008006" key="4">
    <source>
        <dbReference type="Google" id="ProtNLM"/>
    </source>
</evidence>
<keyword evidence="3" id="KW-1185">Reference proteome</keyword>
<dbReference type="Pfam" id="PF01338">
    <property type="entry name" value="Bac_thur_toxin"/>
    <property type="match status" value="1"/>
</dbReference>
<dbReference type="SUPFAM" id="SSF55676">
    <property type="entry name" value="CytB endotoxin-like"/>
    <property type="match status" value="1"/>
</dbReference>
<reference evidence="2 3" key="1">
    <citation type="submission" date="2024-01" db="EMBL/GenBank/DDBJ databases">
        <title>A draft genome for a cacao thread blight-causing isolate of Paramarasmius palmivorus.</title>
        <authorList>
            <person name="Baruah I.K."/>
            <person name="Bukari Y."/>
            <person name="Amoako-Attah I."/>
            <person name="Meinhardt L.W."/>
            <person name="Bailey B.A."/>
            <person name="Cohen S.P."/>
        </authorList>
    </citation>
    <scope>NUCLEOTIDE SEQUENCE [LARGE SCALE GENOMIC DNA]</scope>
    <source>
        <strain evidence="2 3">GH-12</strain>
    </source>
</reference>
<dbReference type="InterPro" id="IPR035918">
    <property type="entry name" value="CytB_endotoxin-like_sf"/>
</dbReference>
<dbReference type="GO" id="GO:0030435">
    <property type="term" value="P:sporulation resulting in formation of a cellular spore"/>
    <property type="evidence" value="ECO:0007669"/>
    <property type="project" value="UniProtKB-KW"/>
</dbReference>
<proteinExistence type="predicted"/>
<accession>A0AAW0D6X3</accession>
<dbReference type="GO" id="GO:0005576">
    <property type="term" value="C:extracellular region"/>
    <property type="evidence" value="ECO:0007669"/>
    <property type="project" value="InterPro"/>
</dbReference>